<organism evidence="1 2">
    <name type="scientific">Alteromonas australica</name>
    <dbReference type="NCBI Taxonomy" id="589873"/>
    <lineage>
        <taxon>Bacteria</taxon>
        <taxon>Pseudomonadati</taxon>
        <taxon>Pseudomonadota</taxon>
        <taxon>Gammaproteobacteria</taxon>
        <taxon>Alteromonadales</taxon>
        <taxon>Alteromonadaceae</taxon>
        <taxon>Alteromonas/Salinimonas group</taxon>
        <taxon>Alteromonas</taxon>
    </lineage>
</organism>
<dbReference type="SUPFAM" id="SSF53383">
    <property type="entry name" value="PLP-dependent transferases"/>
    <property type="match status" value="1"/>
</dbReference>
<gene>
    <name evidence="1" type="ORF">EP13_05155</name>
</gene>
<dbReference type="EMBL" id="CP008849">
    <property type="protein sequence ID" value="AIF98138.1"/>
    <property type="molecule type" value="Genomic_DNA"/>
</dbReference>
<dbReference type="eggNOG" id="COG0399">
    <property type="taxonomic scope" value="Bacteria"/>
</dbReference>
<dbReference type="KEGG" id="aal:EP13_05155"/>
<evidence type="ECO:0000313" key="1">
    <source>
        <dbReference type="EMBL" id="AIF98138.1"/>
    </source>
</evidence>
<keyword evidence="2" id="KW-1185">Reference proteome</keyword>
<dbReference type="Proteomes" id="UP000056090">
    <property type="component" value="Chromosome"/>
</dbReference>
<dbReference type="InterPro" id="IPR015424">
    <property type="entry name" value="PyrdxlP-dep_Trfase"/>
</dbReference>
<name>A0A075NXE8_9ALTE</name>
<protein>
    <recommendedName>
        <fullName evidence="3">DegT/DnrJ/EryC1/StrS aminotransferase family protein</fullName>
    </recommendedName>
</protein>
<dbReference type="GeneID" id="78254318"/>
<dbReference type="RefSeq" id="WP_044056333.1">
    <property type="nucleotide sequence ID" value="NZ_CBCSKJ010000001.1"/>
</dbReference>
<sequence>MEKSHAELQEIGGYFGLDMPNYLNFFEDDFLVQSARAAIRLIVQNSNKNEVYAPAYVCKSVIDALNSTGCNVNIYKLNSEFYPLVDYSQSFSNSVFLYVNYFGLCQRNILRLCESVGKENLLIDNSQALFAENMAKASVYSPRKFVGLPDGGVIKSSTKPRFGELAKDKGSMNRMPYLLKRFSESAKSGYEYFNSARLSLSDSSPLLMSDLTKALMSTLNWCEIKKTRKRNFKIMDDYFSSCNEIELDLNGESALCYPLHISGVNVNEVRNELNRLNVFNPIYWLDAKPLLNDGDFEFQFMAQTLFLPIDQRMDEAQVNYVCNLVSLLIDNHKFD</sequence>
<dbReference type="AlphaFoldDB" id="A0A075NXE8"/>
<accession>A0A075NXE8</accession>
<reference evidence="1 2" key="1">
    <citation type="submission" date="2014-06" db="EMBL/GenBank/DDBJ databases">
        <title>Genomes of Alteromonas australica, a world apart.</title>
        <authorList>
            <person name="Gonzaga A."/>
            <person name="Lopez-Perez M."/>
            <person name="Rodriguez-Valera F."/>
        </authorList>
    </citation>
    <scope>NUCLEOTIDE SEQUENCE [LARGE SCALE GENOMIC DNA]</scope>
    <source>
        <strain evidence="1 2">H 17</strain>
    </source>
</reference>
<evidence type="ECO:0008006" key="3">
    <source>
        <dbReference type="Google" id="ProtNLM"/>
    </source>
</evidence>
<evidence type="ECO:0000313" key="2">
    <source>
        <dbReference type="Proteomes" id="UP000056090"/>
    </source>
</evidence>
<proteinExistence type="predicted"/>